<organism evidence="2 3">
    <name type="scientific">Carnegiea gigantea</name>
    <dbReference type="NCBI Taxonomy" id="171969"/>
    <lineage>
        <taxon>Eukaryota</taxon>
        <taxon>Viridiplantae</taxon>
        <taxon>Streptophyta</taxon>
        <taxon>Embryophyta</taxon>
        <taxon>Tracheophyta</taxon>
        <taxon>Spermatophyta</taxon>
        <taxon>Magnoliopsida</taxon>
        <taxon>eudicotyledons</taxon>
        <taxon>Gunneridae</taxon>
        <taxon>Pentapetalae</taxon>
        <taxon>Caryophyllales</taxon>
        <taxon>Cactineae</taxon>
        <taxon>Cactaceae</taxon>
        <taxon>Cactoideae</taxon>
        <taxon>Echinocereeae</taxon>
        <taxon>Carnegiea</taxon>
    </lineage>
</organism>
<dbReference type="EMBL" id="JAKOGI010000071">
    <property type="protein sequence ID" value="KAJ8445786.1"/>
    <property type="molecule type" value="Genomic_DNA"/>
</dbReference>
<dbReference type="Pfam" id="PF10536">
    <property type="entry name" value="PMD"/>
    <property type="match status" value="1"/>
</dbReference>
<comment type="caution">
    <text evidence="2">The sequence shown here is derived from an EMBL/GenBank/DDBJ whole genome shotgun (WGS) entry which is preliminary data.</text>
</comment>
<dbReference type="PANTHER" id="PTHR36607:SF20">
    <property type="entry name" value="AMINOTRANSFERASE-LIKE PLANT MOBILE DOMAIN-CONTAINING PROTEIN"/>
    <property type="match status" value="1"/>
</dbReference>
<name>A0A9Q1QLB1_9CARY</name>
<evidence type="ECO:0000313" key="3">
    <source>
        <dbReference type="Proteomes" id="UP001153076"/>
    </source>
</evidence>
<protein>
    <recommendedName>
        <fullName evidence="1">Aminotransferase-like plant mobile domain-containing protein</fullName>
    </recommendedName>
</protein>
<dbReference type="OrthoDB" id="1194411at2759"/>
<dbReference type="PANTHER" id="PTHR36607">
    <property type="entry name" value="1,2-DIHYDROXY-3-KETO-5-METHYLTHIOPENTENE DIOXYGENASE 4"/>
    <property type="match status" value="1"/>
</dbReference>
<evidence type="ECO:0000259" key="1">
    <source>
        <dbReference type="Pfam" id="PF10536"/>
    </source>
</evidence>
<accession>A0A9Q1QLB1</accession>
<dbReference type="AlphaFoldDB" id="A0A9Q1QLB1"/>
<reference evidence="2" key="1">
    <citation type="submission" date="2022-04" db="EMBL/GenBank/DDBJ databases">
        <title>Carnegiea gigantea Genome sequencing and assembly v2.</title>
        <authorList>
            <person name="Copetti D."/>
            <person name="Sanderson M.J."/>
            <person name="Burquez A."/>
            <person name="Wojciechowski M.F."/>
        </authorList>
    </citation>
    <scope>NUCLEOTIDE SEQUENCE</scope>
    <source>
        <strain evidence="2">SGP5-SGP5p</strain>
        <tissue evidence="2">Aerial part</tissue>
    </source>
</reference>
<proteinExistence type="predicted"/>
<sequence>MNIHGTLGNERASLQDRRECNYGSYYRRSNSLRSLSTIPSSTLTSTLVRKNDENKCVNVSKDYENCFNATILERVNTEHCGPEIYPAEEEFYPTLHKLLTERRNWGLAFQFRGHSIFTMSGALTNTLHYGAGEVSISLYDLERVGGLPILGAIYEELLPPNKDLTGHNEYPATVAELLCIHVELCRFHNVDHIYYNLWLDHFYREYLVYFADGKQTDSENGKVNTKKRSPLRISHQERMTDLNVTAEGELAAFLAFWLSHFVLPHGKEVIRPKTFEMVALMASGQQISLAPIVLGYIYHGLREAASDPDHPGKANTIFPIHYVIGWLAELFPSLYHRRPNSDCLGDFPSLVYYAGLLSRKLSLPQARRVFRDESYLSLRASSYREDSHNGQDVIDMGLSDEDFKFLLSIRSSVLPVHVGAELFLEPYCPNRFARQFGFD</sequence>
<keyword evidence="3" id="KW-1185">Reference proteome</keyword>
<dbReference type="Proteomes" id="UP001153076">
    <property type="component" value="Unassembled WGS sequence"/>
</dbReference>
<evidence type="ECO:0000313" key="2">
    <source>
        <dbReference type="EMBL" id="KAJ8445786.1"/>
    </source>
</evidence>
<feature type="domain" description="Aminotransferase-like plant mobile" evidence="1">
    <location>
        <begin position="124"/>
        <end position="439"/>
    </location>
</feature>
<gene>
    <name evidence="2" type="ORF">Cgig2_000966</name>
</gene>
<dbReference type="InterPro" id="IPR019557">
    <property type="entry name" value="AminoTfrase-like_pln_mobile"/>
</dbReference>